<evidence type="ECO:0000256" key="2">
    <source>
        <dbReference type="ARBA" id="ARBA00023295"/>
    </source>
</evidence>
<dbReference type="PANTHER" id="PTHR45708:SF49">
    <property type="entry name" value="ENDOCHITINASE"/>
    <property type="match status" value="1"/>
</dbReference>
<evidence type="ECO:0000256" key="1">
    <source>
        <dbReference type="ARBA" id="ARBA00022801"/>
    </source>
</evidence>
<dbReference type="GO" id="GO:0004568">
    <property type="term" value="F:chitinase activity"/>
    <property type="evidence" value="ECO:0007669"/>
    <property type="project" value="TreeGrafter"/>
</dbReference>
<protein>
    <recommendedName>
        <fullName evidence="6">GH18 domain-containing protein</fullName>
    </recommendedName>
</protein>
<evidence type="ECO:0000256" key="3">
    <source>
        <dbReference type="SAM" id="Phobius"/>
    </source>
</evidence>
<gene>
    <name evidence="4" type="ORF">FH972_008081</name>
</gene>
<evidence type="ECO:0000313" key="5">
    <source>
        <dbReference type="Proteomes" id="UP000327013"/>
    </source>
</evidence>
<keyword evidence="5" id="KW-1185">Reference proteome</keyword>
<keyword evidence="3" id="KW-0472">Membrane</keyword>
<name>A0A5N6QXP1_9ROSI</name>
<dbReference type="SUPFAM" id="SSF51445">
    <property type="entry name" value="(Trans)glycosidases"/>
    <property type="match status" value="1"/>
</dbReference>
<keyword evidence="3" id="KW-0812">Transmembrane</keyword>
<dbReference type="EMBL" id="CM017323">
    <property type="protein sequence ID" value="KAE8022266.1"/>
    <property type="molecule type" value="Genomic_DNA"/>
</dbReference>
<dbReference type="InterPro" id="IPR017853">
    <property type="entry name" value="GH"/>
</dbReference>
<feature type="transmembrane region" description="Helical" evidence="3">
    <location>
        <begin position="12"/>
        <end position="36"/>
    </location>
</feature>
<dbReference type="InterPro" id="IPR050542">
    <property type="entry name" value="Glycosyl_Hydrlase18_Chitinase"/>
</dbReference>
<dbReference type="PANTHER" id="PTHR45708">
    <property type="entry name" value="ENDOCHITINASE"/>
    <property type="match status" value="1"/>
</dbReference>
<dbReference type="Proteomes" id="UP000327013">
    <property type="component" value="Chromosome 3"/>
</dbReference>
<dbReference type="AlphaFoldDB" id="A0A5N6QXP1"/>
<accession>A0A5N6QXP1</accession>
<keyword evidence="2" id="KW-0326">Glycosidase</keyword>
<dbReference type="OrthoDB" id="6020543at2759"/>
<dbReference type="Gene3D" id="3.20.20.80">
    <property type="entry name" value="Glycosidases"/>
    <property type="match status" value="1"/>
</dbReference>
<keyword evidence="1" id="KW-0378">Hydrolase</keyword>
<organism evidence="4 5">
    <name type="scientific">Carpinus fangiana</name>
    <dbReference type="NCBI Taxonomy" id="176857"/>
    <lineage>
        <taxon>Eukaryota</taxon>
        <taxon>Viridiplantae</taxon>
        <taxon>Streptophyta</taxon>
        <taxon>Embryophyta</taxon>
        <taxon>Tracheophyta</taxon>
        <taxon>Spermatophyta</taxon>
        <taxon>Magnoliopsida</taxon>
        <taxon>eudicotyledons</taxon>
        <taxon>Gunneridae</taxon>
        <taxon>Pentapetalae</taxon>
        <taxon>rosids</taxon>
        <taxon>fabids</taxon>
        <taxon>Fagales</taxon>
        <taxon>Betulaceae</taxon>
        <taxon>Carpinus</taxon>
    </lineage>
</organism>
<reference evidence="4 5" key="1">
    <citation type="submission" date="2019-06" db="EMBL/GenBank/DDBJ databases">
        <title>A chromosomal-level reference genome of Carpinus fangiana (Coryloideae, Betulaceae).</title>
        <authorList>
            <person name="Yang X."/>
            <person name="Wang Z."/>
            <person name="Zhang L."/>
            <person name="Hao G."/>
            <person name="Liu J."/>
            <person name="Yang Y."/>
        </authorList>
    </citation>
    <scope>NUCLEOTIDE SEQUENCE [LARGE SCALE GENOMIC DNA]</scope>
    <source>
        <strain evidence="4">Cfa_2016G</strain>
        <tissue evidence="4">Leaf</tissue>
    </source>
</reference>
<sequence length="93" mass="10274">MADRQLLTPPLALFYILLMIVLINGSQAAGIISVYWGRNASEATLADACGTRVLQISEVLPYIKGSSKYGGVMLWNRYYDKLNGYSPAIKPYV</sequence>
<dbReference type="GO" id="GO:0005576">
    <property type="term" value="C:extracellular region"/>
    <property type="evidence" value="ECO:0007669"/>
    <property type="project" value="TreeGrafter"/>
</dbReference>
<evidence type="ECO:0000313" key="4">
    <source>
        <dbReference type="EMBL" id="KAE8022266.1"/>
    </source>
</evidence>
<evidence type="ECO:0008006" key="6">
    <source>
        <dbReference type="Google" id="ProtNLM"/>
    </source>
</evidence>
<proteinExistence type="predicted"/>
<keyword evidence="3" id="KW-1133">Transmembrane helix</keyword>